<dbReference type="InterPro" id="IPR018060">
    <property type="entry name" value="HTH_AraC"/>
</dbReference>
<evidence type="ECO:0000256" key="3">
    <source>
        <dbReference type="ARBA" id="ARBA00023163"/>
    </source>
</evidence>
<dbReference type="Gene3D" id="1.10.10.60">
    <property type="entry name" value="Homeodomain-like"/>
    <property type="match status" value="2"/>
</dbReference>
<dbReference type="PANTHER" id="PTHR43280:SF2">
    <property type="entry name" value="HTH-TYPE TRANSCRIPTIONAL REGULATOR EXSA"/>
    <property type="match status" value="1"/>
</dbReference>
<evidence type="ECO:0000256" key="1">
    <source>
        <dbReference type="ARBA" id="ARBA00023015"/>
    </source>
</evidence>
<dbReference type="SUPFAM" id="SSF51215">
    <property type="entry name" value="Regulatory protein AraC"/>
    <property type="match status" value="1"/>
</dbReference>
<dbReference type="Proteomes" id="UP001589607">
    <property type="component" value="Unassembled WGS sequence"/>
</dbReference>
<keyword evidence="2" id="KW-0238">DNA-binding</keyword>
<dbReference type="InterPro" id="IPR009057">
    <property type="entry name" value="Homeodomain-like_sf"/>
</dbReference>
<keyword evidence="6" id="KW-1185">Reference proteome</keyword>
<name>A0ABV5GPU0_9FLAO</name>
<feature type="domain" description="HTH araC/xylS-type" evidence="4">
    <location>
        <begin position="165"/>
        <end position="265"/>
    </location>
</feature>
<sequence>MNKLKRGEFFGAHYQKLNFEDFTITDTEYTHNKVDWHFHENPYFTYLLQGKLYEANKKEEYYLESGSLLFHNWQDAHHNIKPKDYTRGFHIEFNSDWFLKHDIASMDFEGSLNLKNPVIKSLMNKVFLETKINDNQSQLSIELLMIAIFNKMKTHESIVNTKTPEWVKKTQEILLETDVNYTLEMLSKELNIHSVHLSREFHRYFGTTFGQYVRQLKLNKAITLIASNQLSMTEICYKCGFYDQSHFISSFKQIYKISPSSFNKNFKNVKNIQL</sequence>
<reference evidence="5 6" key="1">
    <citation type="submission" date="2024-09" db="EMBL/GenBank/DDBJ databases">
        <authorList>
            <person name="Sun Q."/>
            <person name="Mori K."/>
        </authorList>
    </citation>
    <scope>NUCLEOTIDE SEQUENCE [LARGE SCALE GENOMIC DNA]</scope>
    <source>
        <strain evidence="5 6">CECT 7955</strain>
    </source>
</reference>
<evidence type="ECO:0000259" key="4">
    <source>
        <dbReference type="PROSITE" id="PS01124"/>
    </source>
</evidence>
<dbReference type="SUPFAM" id="SSF46689">
    <property type="entry name" value="Homeodomain-like"/>
    <property type="match status" value="1"/>
</dbReference>
<organism evidence="5 6">
    <name type="scientific">Flavobacterium jumunjinense</name>
    <dbReference type="NCBI Taxonomy" id="998845"/>
    <lineage>
        <taxon>Bacteria</taxon>
        <taxon>Pseudomonadati</taxon>
        <taxon>Bacteroidota</taxon>
        <taxon>Flavobacteriia</taxon>
        <taxon>Flavobacteriales</taxon>
        <taxon>Flavobacteriaceae</taxon>
        <taxon>Flavobacterium</taxon>
    </lineage>
</organism>
<comment type="caution">
    <text evidence="5">The sequence shown here is derived from an EMBL/GenBank/DDBJ whole genome shotgun (WGS) entry which is preliminary data.</text>
</comment>
<accession>A0ABV5GPU0</accession>
<dbReference type="PANTHER" id="PTHR43280">
    <property type="entry name" value="ARAC-FAMILY TRANSCRIPTIONAL REGULATOR"/>
    <property type="match status" value="1"/>
</dbReference>
<dbReference type="EMBL" id="JBHMEY010000044">
    <property type="protein sequence ID" value="MFB9097407.1"/>
    <property type="molecule type" value="Genomic_DNA"/>
</dbReference>
<dbReference type="InterPro" id="IPR018062">
    <property type="entry name" value="HTH_AraC-typ_CS"/>
</dbReference>
<dbReference type="Pfam" id="PF12833">
    <property type="entry name" value="HTH_18"/>
    <property type="match status" value="1"/>
</dbReference>
<gene>
    <name evidence="5" type="ORF">ACFFVF_12840</name>
</gene>
<evidence type="ECO:0000313" key="5">
    <source>
        <dbReference type="EMBL" id="MFB9097407.1"/>
    </source>
</evidence>
<keyword evidence="3" id="KW-0804">Transcription</keyword>
<dbReference type="PROSITE" id="PS01124">
    <property type="entry name" value="HTH_ARAC_FAMILY_2"/>
    <property type="match status" value="1"/>
</dbReference>
<protein>
    <submittedName>
        <fullName evidence="5">Helix-turn-helix transcriptional regulator</fullName>
    </submittedName>
</protein>
<dbReference type="SMART" id="SM00342">
    <property type="entry name" value="HTH_ARAC"/>
    <property type="match status" value="1"/>
</dbReference>
<dbReference type="InterPro" id="IPR037923">
    <property type="entry name" value="HTH-like"/>
</dbReference>
<evidence type="ECO:0000256" key="2">
    <source>
        <dbReference type="ARBA" id="ARBA00023125"/>
    </source>
</evidence>
<keyword evidence="1" id="KW-0805">Transcription regulation</keyword>
<dbReference type="RefSeq" id="WP_236455921.1">
    <property type="nucleotide sequence ID" value="NZ_CBCSGE010000034.1"/>
</dbReference>
<dbReference type="PROSITE" id="PS00041">
    <property type="entry name" value="HTH_ARAC_FAMILY_1"/>
    <property type="match status" value="1"/>
</dbReference>
<evidence type="ECO:0000313" key="6">
    <source>
        <dbReference type="Proteomes" id="UP001589607"/>
    </source>
</evidence>
<proteinExistence type="predicted"/>